<evidence type="ECO:0000256" key="1">
    <source>
        <dbReference type="ARBA" id="ARBA00004123"/>
    </source>
</evidence>
<dbReference type="Proteomes" id="UP000823749">
    <property type="component" value="Chromosome 5"/>
</dbReference>
<dbReference type="InterPro" id="IPR036955">
    <property type="entry name" value="AP2/ERF_dom_sf"/>
</dbReference>
<dbReference type="PROSITE" id="PS51032">
    <property type="entry name" value="AP2_ERF"/>
    <property type="match status" value="1"/>
</dbReference>
<keyword evidence="7" id="KW-0812">Transmembrane</keyword>
<evidence type="ECO:0008006" key="12">
    <source>
        <dbReference type="Google" id="ProtNLM"/>
    </source>
</evidence>
<proteinExistence type="predicted"/>
<comment type="subcellular location">
    <subcellularLocation>
        <location evidence="1">Nucleus</location>
    </subcellularLocation>
</comment>
<feature type="transmembrane region" description="Helical" evidence="7">
    <location>
        <begin position="29"/>
        <end position="53"/>
    </location>
</feature>
<dbReference type="InterPro" id="IPR053793">
    <property type="entry name" value="PB1-like"/>
</dbReference>
<dbReference type="SMART" id="SM00666">
    <property type="entry name" value="PB1"/>
    <property type="match status" value="1"/>
</dbReference>
<keyword evidence="5" id="KW-0539">Nucleus</keyword>
<comment type="caution">
    <text evidence="10">The sequence shown here is derived from an EMBL/GenBank/DDBJ whole genome shotgun (WGS) entry which is preliminary data.</text>
</comment>
<keyword evidence="2" id="KW-0805">Transcription regulation</keyword>
<feature type="domain" description="PB1" evidence="9">
    <location>
        <begin position="348"/>
        <end position="430"/>
    </location>
</feature>
<organism evidence="10 11">
    <name type="scientific">Rhododendron griersonianum</name>
    <dbReference type="NCBI Taxonomy" id="479676"/>
    <lineage>
        <taxon>Eukaryota</taxon>
        <taxon>Viridiplantae</taxon>
        <taxon>Streptophyta</taxon>
        <taxon>Embryophyta</taxon>
        <taxon>Tracheophyta</taxon>
        <taxon>Spermatophyta</taxon>
        <taxon>Magnoliopsida</taxon>
        <taxon>eudicotyledons</taxon>
        <taxon>Gunneridae</taxon>
        <taxon>Pentapetalae</taxon>
        <taxon>asterids</taxon>
        <taxon>Ericales</taxon>
        <taxon>Ericaceae</taxon>
        <taxon>Ericoideae</taxon>
        <taxon>Rhodoreae</taxon>
        <taxon>Rhododendron</taxon>
    </lineage>
</organism>
<dbReference type="PANTHER" id="PTHR32002">
    <property type="entry name" value="PROTEIN NLP8"/>
    <property type="match status" value="1"/>
</dbReference>
<keyword evidence="11" id="KW-1185">Reference proteome</keyword>
<dbReference type="AlphaFoldDB" id="A0AAV6K4H5"/>
<evidence type="ECO:0000313" key="10">
    <source>
        <dbReference type="EMBL" id="KAG5547248.1"/>
    </source>
</evidence>
<accession>A0AAV6K4H5</accession>
<evidence type="ECO:0000256" key="2">
    <source>
        <dbReference type="ARBA" id="ARBA00023015"/>
    </source>
</evidence>
<dbReference type="SUPFAM" id="SSF54171">
    <property type="entry name" value="DNA-binding domain"/>
    <property type="match status" value="1"/>
</dbReference>
<dbReference type="Gene3D" id="3.10.20.90">
    <property type="entry name" value="Phosphatidylinositol 3-kinase Catalytic Subunit, Chain A, domain 1"/>
    <property type="match status" value="1"/>
</dbReference>
<dbReference type="PROSITE" id="PS51745">
    <property type="entry name" value="PB1"/>
    <property type="match status" value="1"/>
</dbReference>
<dbReference type="GO" id="GO:0003677">
    <property type="term" value="F:DNA binding"/>
    <property type="evidence" value="ECO:0007669"/>
    <property type="project" value="UniProtKB-KW"/>
</dbReference>
<evidence type="ECO:0000256" key="7">
    <source>
        <dbReference type="SAM" id="Phobius"/>
    </source>
</evidence>
<evidence type="ECO:0000256" key="5">
    <source>
        <dbReference type="ARBA" id="ARBA00023242"/>
    </source>
</evidence>
<evidence type="ECO:0000256" key="4">
    <source>
        <dbReference type="ARBA" id="ARBA00023163"/>
    </source>
</evidence>
<dbReference type="InterPro" id="IPR045012">
    <property type="entry name" value="NLP"/>
</dbReference>
<dbReference type="Pfam" id="PF00564">
    <property type="entry name" value="PB1"/>
    <property type="match status" value="1"/>
</dbReference>
<name>A0AAV6K4H5_9ERIC</name>
<evidence type="ECO:0000259" key="8">
    <source>
        <dbReference type="PROSITE" id="PS51032"/>
    </source>
</evidence>
<gene>
    <name evidence="10" type="ORF">RHGRI_013050</name>
</gene>
<evidence type="ECO:0000256" key="3">
    <source>
        <dbReference type="ARBA" id="ARBA00023125"/>
    </source>
</evidence>
<keyword evidence="4" id="KW-0804">Transcription</keyword>
<evidence type="ECO:0000259" key="9">
    <source>
        <dbReference type="PROSITE" id="PS51745"/>
    </source>
</evidence>
<keyword evidence="7" id="KW-0472">Membrane</keyword>
<feature type="region of interest" description="Disordered" evidence="6">
    <location>
        <begin position="283"/>
        <end position="302"/>
    </location>
</feature>
<evidence type="ECO:0000313" key="11">
    <source>
        <dbReference type="Proteomes" id="UP000823749"/>
    </source>
</evidence>
<dbReference type="EMBL" id="JACTNZ010000005">
    <property type="protein sequence ID" value="KAG5547248.1"/>
    <property type="molecule type" value="Genomic_DNA"/>
</dbReference>
<dbReference type="SUPFAM" id="SSF54277">
    <property type="entry name" value="CAD &amp; PB1 domains"/>
    <property type="match status" value="1"/>
</dbReference>
<dbReference type="InterPro" id="IPR001471">
    <property type="entry name" value="AP2/ERF_dom"/>
</dbReference>
<dbReference type="PANTHER" id="PTHR32002:SF35">
    <property type="entry name" value="PROTEIN NLP6"/>
    <property type="match status" value="1"/>
</dbReference>
<dbReference type="PRINTS" id="PR00367">
    <property type="entry name" value="ETHRSPELEMNT"/>
</dbReference>
<keyword evidence="3" id="KW-0238">DNA-binding</keyword>
<evidence type="ECO:0000256" key="6">
    <source>
        <dbReference type="SAM" id="MobiDB-lite"/>
    </source>
</evidence>
<reference evidence="10" key="1">
    <citation type="submission" date="2020-08" db="EMBL/GenBank/DDBJ databases">
        <title>Plant Genome Project.</title>
        <authorList>
            <person name="Zhang R.-G."/>
        </authorList>
    </citation>
    <scope>NUCLEOTIDE SEQUENCE</scope>
    <source>
        <strain evidence="10">WSP0</strain>
        <tissue evidence="10">Leaf</tissue>
    </source>
</reference>
<keyword evidence="7" id="KW-1133">Transmembrane helix</keyword>
<sequence>MKSSIPDVLNFPIPNIGDFNIMKSPIPDILFLIVNFNIVKCPTPAILFVIVNFDIMKSPNILKSPILTIPDIQNFDGWPLTSDTEEVCGAEAKLFPPVEEENSKAKIKKGKKNKDGKDRMHFRGIQKRPWRRYAAGIRDPGKKRRVWLGAFETAAARAYATAAREFWGAKAKLNLPPVEEKIKNPEMKKNENCNQSPSPSPKRSLILIQDCDQCAGMLPDLNTIETEMENQVVDHLHEPNEHQSDSFDECLIAGILESPNVHDACIGNYLDMDFPFSSVLEEREEARDQQTDQSTLPAPHLERHGCGSSYGIEVPTCSDPASTQPMSTISHPMPPMMPPLAPSQDTSPVTVKAMYGDDIIKFKLPPTSGIIELKEEVAMRLKLKLSSFKLKYKDEDGDWILLTCDKDLGDYLQLFSSMVKPVIRLLVDKVAKRRNRVGLRNERL</sequence>
<dbReference type="InterPro" id="IPR016177">
    <property type="entry name" value="DNA-bd_dom_sf"/>
</dbReference>
<feature type="domain" description="AP2/ERF" evidence="8">
    <location>
        <begin position="121"/>
        <end position="176"/>
    </location>
</feature>
<dbReference type="GO" id="GO:0005634">
    <property type="term" value="C:nucleus"/>
    <property type="evidence" value="ECO:0007669"/>
    <property type="project" value="UniProtKB-SubCell"/>
</dbReference>
<dbReference type="SMART" id="SM00380">
    <property type="entry name" value="AP2"/>
    <property type="match status" value="1"/>
</dbReference>
<dbReference type="GO" id="GO:0003700">
    <property type="term" value="F:DNA-binding transcription factor activity"/>
    <property type="evidence" value="ECO:0007669"/>
    <property type="project" value="InterPro"/>
</dbReference>
<protein>
    <recommendedName>
        <fullName evidence="12">AP2/ERF domain-containing protein</fullName>
    </recommendedName>
</protein>
<dbReference type="Gene3D" id="3.30.730.10">
    <property type="entry name" value="AP2/ERF domain"/>
    <property type="match status" value="1"/>
</dbReference>
<dbReference type="InterPro" id="IPR000270">
    <property type="entry name" value="PB1_dom"/>
</dbReference>